<evidence type="ECO:0000313" key="4">
    <source>
        <dbReference type="EMBL" id="GMH60840.1"/>
    </source>
</evidence>
<dbReference type="EMBL" id="BLQM01000081">
    <property type="protein sequence ID" value="GMH60840.1"/>
    <property type="molecule type" value="Genomic_DNA"/>
</dbReference>
<keyword evidence="1" id="KW-0677">Repeat</keyword>
<evidence type="ECO:0000256" key="3">
    <source>
        <dbReference type="PROSITE-ProRule" id="PRU00339"/>
    </source>
</evidence>
<evidence type="ECO:0008006" key="6">
    <source>
        <dbReference type="Google" id="ProtNLM"/>
    </source>
</evidence>
<dbReference type="Pfam" id="PF13424">
    <property type="entry name" value="TPR_12"/>
    <property type="match status" value="1"/>
</dbReference>
<sequence length="256" mass="29434">MWGGRGIYCTVRDAIEQQVLRIMRLEDLVKLRALTELCSPEFFNDPSLLVLAWRRILEVLELAMPEEKKVRGKKKKQEKKKTDPRKLEILDACAALGNACNEVEDFDDARRYMKRTKEGYEEQLGHDSEKALDATQNLTMITCSSEGEAIEKLRYLVKRCERALGEENVVILETLNALGGRLRENGEHEKAINVHERCLAGRMNVLGEDHRNTLGTLNNLGNVYKNLKNYEKALEYFERALEGKEKLMGKNHPERS</sequence>
<reference evidence="5" key="1">
    <citation type="journal article" date="2023" name="Commun. Biol.">
        <title>Genome analysis of Parmales, the sister group of diatoms, reveals the evolutionary specialization of diatoms from phago-mixotrophs to photoautotrophs.</title>
        <authorList>
            <person name="Ban H."/>
            <person name="Sato S."/>
            <person name="Yoshikawa S."/>
            <person name="Yamada K."/>
            <person name="Nakamura Y."/>
            <person name="Ichinomiya M."/>
            <person name="Sato N."/>
            <person name="Blanc-Mathieu R."/>
            <person name="Endo H."/>
            <person name="Kuwata A."/>
            <person name="Ogata H."/>
        </authorList>
    </citation>
    <scope>NUCLEOTIDE SEQUENCE [LARGE SCALE GENOMIC DNA]</scope>
</reference>
<proteinExistence type="predicted"/>
<dbReference type="Gene3D" id="1.25.40.10">
    <property type="entry name" value="Tetratricopeptide repeat domain"/>
    <property type="match status" value="2"/>
</dbReference>
<dbReference type="InterPro" id="IPR019734">
    <property type="entry name" value="TPR_rpt"/>
</dbReference>
<name>A0A9W7A0V0_9STRA</name>
<dbReference type="AlphaFoldDB" id="A0A9W7A0V0"/>
<comment type="caution">
    <text evidence="4">The sequence shown here is derived from an EMBL/GenBank/DDBJ whole genome shotgun (WGS) entry which is preliminary data.</text>
</comment>
<protein>
    <recommendedName>
        <fullName evidence="6">Kinesin light chain</fullName>
    </recommendedName>
</protein>
<feature type="repeat" description="TPR" evidence="3">
    <location>
        <begin position="214"/>
        <end position="247"/>
    </location>
</feature>
<dbReference type="Proteomes" id="UP001162640">
    <property type="component" value="Unassembled WGS sequence"/>
</dbReference>
<dbReference type="PANTHER" id="PTHR45641:SF19">
    <property type="entry name" value="NEPHROCYSTIN-3"/>
    <property type="match status" value="1"/>
</dbReference>
<keyword evidence="2 3" id="KW-0802">TPR repeat</keyword>
<dbReference type="PROSITE" id="PS50005">
    <property type="entry name" value="TPR"/>
    <property type="match status" value="1"/>
</dbReference>
<dbReference type="SMART" id="SM00028">
    <property type="entry name" value="TPR"/>
    <property type="match status" value="1"/>
</dbReference>
<dbReference type="PROSITE" id="PS50293">
    <property type="entry name" value="TPR_REGION"/>
    <property type="match status" value="1"/>
</dbReference>
<evidence type="ECO:0000256" key="2">
    <source>
        <dbReference type="ARBA" id="ARBA00022803"/>
    </source>
</evidence>
<evidence type="ECO:0000313" key="5">
    <source>
        <dbReference type="Proteomes" id="UP001162640"/>
    </source>
</evidence>
<organism evidence="4 5">
    <name type="scientific">Triparma laevis f. inornata</name>
    <dbReference type="NCBI Taxonomy" id="1714386"/>
    <lineage>
        <taxon>Eukaryota</taxon>
        <taxon>Sar</taxon>
        <taxon>Stramenopiles</taxon>
        <taxon>Ochrophyta</taxon>
        <taxon>Bolidophyceae</taxon>
        <taxon>Parmales</taxon>
        <taxon>Triparmaceae</taxon>
        <taxon>Triparma</taxon>
    </lineage>
</organism>
<dbReference type="InterPro" id="IPR011990">
    <property type="entry name" value="TPR-like_helical_dom_sf"/>
</dbReference>
<evidence type="ECO:0000256" key="1">
    <source>
        <dbReference type="ARBA" id="ARBA00022737"/>
    </source>
</evidence>
<accession>A0A9W7A0V0</accession>
<dbReference type="PANTHER" id="PTHR45641">
    <property type="entry name" value="TETRATRICOPEPTIDE REPEAT PROTEIN (AFU_ORTHOLOGUE AFUA_6G03870)"/>
    <property type="match status" value="1"/>
</dbReference>
<gene>
    <name evidence="4" type="ORF">TL16_g03137</name>
</gene>
<dbReference type="SUPFAM" id="SSF48452">
    <property type="entry name" value="TPR-like"/>
    <property type="match status" value="1"/>
</dbReference>